<feature type="transmembrane region" description="Helical" evidence="6">
    <location>
        <begin position="387"/>
        <end position="409"/>
    </location>
</feature>
<dbReference type="PANTHER" id="PTHR43791:SF36">
    <property type="entry name" value="TRANSPORTER, PUTATIVE (AFU_ORTHOLOGUE AFUA_6G08340)-RELATED"/>
    <property type="match status" value="1"/>
</dbReference>
<evidence type="ECO:0000256" key="3">
    <source>
        <dbReference type="ARBA" id="ARBA00022692"/>
    </source>
</evidence>
<dbReference type="InterPro" id="IPR020846">
    <property type="entry name" value="MFS_dom"/>
</dbReference>
<dbReference type="PROSITE" id="PS50850">
    <property type="entry name" value="MFS"/>
    <property type="match status" value="1"/>
</dbReference>
<dbReference type="AlphaFoldDB" id="A0A6P2XMJ2"/>
<dbReference type="GO" id="GO:0022857">
    <property type="term" value="F:transmembrane transporter activity"/>
    <property type="evidence" value="ECO:0007669"/>
    <property type="project" value="InterPro"/>
</dbReference>
<feature type="transmembrane region" description="Helical" evidence="6">
    <location>
        <begin position="71"/>
        <end position="91"/>
    </location>
</feature>
<dbReference type="PANTHER" id="PTHR43791">
    <property type="entry name" value="PERMEASE-RELATED"/>
    <property type="match status" value="1"/>
</dbReference>
<name>A0A6P2XMJ2_BURL3</name>
<keyword evidence="2" id="KW-0813">Transport</keyword>
<evidence type="ECO:0000313" key="9">
    <source>
        <dbReference type="Proteomes" id="UP000494110"/>
    </source>
</evidence>
<feature type="transmembrane region" description="Helical" evidence="6">
    <location>
        <begin position="264"/>
        <end position="285"/>
    </location>
</feature>
<dbReference type="Proteomes" id="UP000494110">
    <property type="component" value="Unassembled WGS sequence"/>
</dbReference>
<feature type="transmembrane region" description="Helical" evidence="6">
    <location>
        <begin position="33"/>
        <end position="51"/>
    </location>
</feature>
<evidence type="ECO:0000256" key="6">
    <source>
        <dbReference type="SAM" id="Phobius"/>
    </source>
</evidence>
<dbReference type="GO" id="GO:0016020">
    <property type="term" value="C:membrane"/>
    <property type="evidence" value="ECO:0007669"/>
    <property type="project" value="UniProtKB-SubCell"/>
</dbReference>
<dbReference type="EMBL" id="CABVQN010000014">
    <property type="protein sequence ID" value="VWD10494.1"/>
    <property type="molecule type" value="Genomic_DNA"/>
</dbReference>
<dbReference type="InterPro" id="IPR036259">
    <property type="entry name" value="MFS_trans_sf"/>
</dbReference>
<keyword evidence="4 6" id="KW-1133">Transmembrane helix</keyword>
<feature type="transmembrane region" description="Helical" evidence="6">
    <location>
        <begin position="354"/>
        <end position="375"/>
    </location>
</feature>
<feature type="transmembrane region" description="Helical" evidence="6">
    <location>
        <begin position="103"/>
        <end position="122"/>
    </location>
</feature>
<comment type="subcellular location">
    <subcellularLocation>
        <location evidence="1">Membrane</location>
        <topology evidence="1">Multi-pass membrane protein</topology>
    </subcellularLocation>
</comment>
<protein>
    <submittedName>
        <fullName evidence="8">MFS transporter</fullName>
    </submittedName>
</protein>
<feature type="transmembrane region" description="Helical" evidence="6">
    <location>
        <begin position="160"/>
        <end position="184"/>
    </location>
</feature>
<dbReference type="InterPro" id="IPR011701">
    <property type="entry name" value="MFS"/>
</dbReference>
<dbReference type="Gene3D" id="1.20.1250.20">
    <property type="entry name" value="MFS general substrate transporter like domains"/>
    <property type="match status" value="2"/>
</dbReference>
<evidence type="ECO:0000256" key="1">
    <source>
        <dbReference type="ARBA" id="ARBA00004141"/>
    </source>
</evidence>
<evidence type="ECO:0000256" key="4">
    <source>
        <dbReference type="ARBA" id="ARBA00022989"/>
    </source>
</evidence>
<feature type="domain" description="Major facilitator superfamily (MFS) profile" evidence="7">
    <location>
        <begin position="37"/>
        <end position="446"/>
    </location>
</feature>
<feature type="transmembrane region" description="Helical" evidence="6">
    <location>
        <begin position="331"/>
        <end position="348"/>
    </location>
</feature>
<evidence type="ECO:0000256" key="5">
    <source>
        <dbReference type="ARBA" id="ARBA00023136"/>
    </source>
</evidence>
<keyword evidence="3 6" id="KW-0812">Transmembrane</keyword>
<feature type="transmembrane region" description="Helical" evidence="6">
    <location>
        <begin position="196"/>
        <end position="219"/>
    </location>
</feature>
<dbReference type="FunFam" id="1.20.1250.20:FF:000018">
    <property type="entry name" value="MFS transporter permease"/>
    <property type="match status" value="1"/>
</dbReference>
<keyword evidence="5 6" id="KW-0472">Membrane</keyword>
<feature type="transmembrane region" description="Helical" evidence="6">
    <location>
        <begin position="297"/>
        <end position="319"/>
    </location>
</feature>
<sequence length="449" mass="48176">MPQSLPAEATLAHASASASASAATDDALLFRKIAWRIVPFLFLCYVISFLDRINIGFAQLQMKHDLGFSDAMYGLGAAVFYVGYVFCEVPSNLLLARFGARRTFTRIMLLWGIASTGMMFVSQPSHFYVLRFLLGVFEAGFFPGIVLYLTYWFPANRRAAAISVFFAGVAVAGVLGGLMSGWIMRDMSGVLGMHGWQWMFAIEGAPAILLAFGAFTFLVDRPQDATWLTPDEKARVAALCADGRGHGHAHDGRSLVAALANPRVYLFAFIYFSLTCASLTLNFWMPLMIRDFGVTDVVAVSLYTVVPNAVGAVGLILIARRSDRTGERRKHFACCTIGGGLALAALTLHLHSFAAMLACLSVAATLIFAALPIFWAVPTRYLTGNAAAAGIALISSIGITSGIVSPWVIGMIRTRTGSMDLAVYLLAALLVASGVALMLGVKGEAAPRD</sequence>
<evidence type="ECO:0000259" key="7">
    <source>
        <dbReference type="PROSITE" id="PS50850"/>
    </source>
</evidence>
<evidence type="ECO:0000256" key="2">
    <source>
        <dbReference type="ARBA" id="ARBA00022448"/>
    </source>
</evidence>
<dbReference type="Pfam" id="PF07690">
    <property type="entry name" value="MFS_1"/>
    <property type="match status" value="1"/>
</dbReference>
<dbReference type="RefSeq" id="WP_175013041.1">
    <property type="nucleotide sequence ID" value="NZ_CABVQN010000014.1"/>
</dbReference>
<proteinExistence type="predicted"/>
<dbReference type="SUPFAM" id="SSF103473">
    <property type="entry name" value="MFS general substrate transporter"/>
    <property type="match status" value="1"/>
</dbReference>
<dbReference type="CDD" id="cd17319">
    <property type="entry name" value="MFS_ExuT_GudP_like"/>
    <property type="match status" value="1"/>
</dbReference>
<evidence type="ECO:0000313" key="8">
    <source>
        <dbReference type="EMBL" id="VWD10494.1"/>
    </source>
</evidence>
<gene>
    <name evidence="8" type="ORF">BLA39750_03189</name>
</gene>
<reference evidence="8 9" key="1">
    <citation type="submission" date="2019-09" db="EMBL/GenBank/DDBJ databases">
        <authorList>
            <person name="Depoorter E."/>
        </authorList>
    </citation>
    <scope>NUCLEOTIDE SEQUENCE [LARGE SCALE GENOMIC DNA]</scope>
    <source>
        <strain evidence="8">R-39750</strain>
    </source>
</reference>
<organism evidence="8 9">
    <name type="scientific">Burkholderia lata (strain ATCC 17760 / DSM 23089 / LMG 22485 / NCIMB 9086 / R18194 / 383)</name>
    <dbReference type="NCBI Taxonomy" id="482957"/>
    <lineage>
        <taxon>Bacteria</taxon>
        <taxon>Pseudomonadati</taxon>
        <taxon>Pseudomonadota</taxon>
        <taxon>Betaproteobacteria</taxon>
        <taxon>Burkholderiales</taxon>
        <taxon>Burkholderiaceae</taxon>
        <taxon>Burkholderia</taxon>
        <taxon>Burkholderia cepacia complex</taxon>
    </lineage>
</organism>
<feature type="transmembrane region" description="Helical" evidence="6">
    <location>
        <begin position="128"/>
        <end position="153"/>
    </location>
</feature>
<accession>A0A6P2XMJ2</accession>
<feature type="transmembrane region" description="Helical" evidence="6">
    <location>
        <begin position="421"/>
        <end position="441"/>
    </location>
</feature>